<gene>
    <name evidence="2" type="ORF">F8M49_25320</name>
</gene>
<comment type="caution">
    <text evidence="2">The sequence shown here is derived from an EMBL/GenBank/DDBJ whole genome shotgun (WGS) entry which is preliminary data.</text>
</comment>
<name>A0ABU3WWV7_9NOCA</name>
<proteinExistence type="predicted"/>
<keyword evidence="1" id="KW-1133">Transmembrane helix</keyword>
<feature type="transmembrane region" description="Helical" evidence="1">
    <location>
        <begin position="92"/>
        <end position="114"/>
    </location>
</feature>
<feature type="transmembrane region" description="Helical" evidence="1">
    <location>
        <begin position="60"/>
        <end position="80"/>
    </location>
</feature>
<protein>
    <submittedName>
        <fullName evidence="2">DUF1648 domain-containing protein</fullName>
    </submittedName>
</protein>
<organism evidence="2 3">
    <name type="scientific">Rhodococcus zopfii</name>
    <dbReference type="NCBI Taxonomy" id="43772"/>
    <lineage>
        <taxon>Bacteria</taxon>
        <taxon>Bacillati</taxon>
        <taxon>Actinomycetota</taxon>
        <taxon>Actinomycetes</taxon>
        <taxon>Mycobacteriales</taxon>
        <taxon>Nocardiaceae</taxon>
        <taxon>Rhodococcus</taxon>
    </lineage>
</organism>
<evidence type="ECO:0000313" key="3">
    <source>
        <dbReference type="Proteomes" id="UP001275440"/>
    </source>
</evidence>
<feature type="transmembrane region" description="Helical" evidence="1">
    <location>
        <begin position="126"/>
        <end position="147"/>
    </location>
</feature>
<dbReference type="Proteomes" id="UP001275440">
    <property type="component" value="Unassembled WGS sequence"/>
</dbReference>
<evidence type="ECO:0000256" key="1">
    <source>
        <dbReference type="SAM" id="Phobius"/>
    </source>
</evidence>
<sequence>MTTRRIIDPAGALFGIALPIATAVAAVLLTVVWEPRLPAEIATHWSGPDPVGFSAPMSSAWAMALVIVLIGGGCSAIAALAQAMLMMRRYMLVVGLGVTGLLATLHLTMLAAQLDLSDAAQARLPMWPVGLGVLIGIAAGFVGAALLRDYRERVPATGAPDARLPRGRVELPIVDQVGTGTRTTAVLALVVLGPVVIVCGATGSWWPLAVFLPVGVLVLSLLRFRVTVDESGVRVRNLGMTAVEYHLDEMIGAKVTETRPFQDWGGWGLRAKGRGRYGLVTNTGPALVFTTAGGQEFTVTTDRAQEMAGALNSLADARAR</sequence>
<reference evidence="2 3" key="1">
    <citation type="submission" date="2019-10" db="EMBL/GenBank/DDBJ databases">
        <title>Draft Genome Assembly of Rhodococcus zopfii DSM44189.</title>
        <authorList>
            <person name="Sutton J.M."/>
            <person name="Akob D.M."/>
            <person name="Bushman T.J."/>
        </authorList>
    </citation>
    <scope>NUCLEOTIDE SEQUENCE [LARGE SCALE GENOMIC DNA]</scope>
    <source>
        <strain evidence="2 3">DSM 44189</strain>
    </source>
</reference>
<keyword evidence="1" id="KW-0472">Membrane</keyword>
<keyword evidence="1" id="KW-0812">Transmembrane</keyword>
<accession>A0ABU3WWV7</accession>
<keyword evidence="3" id="KW-1185">Reference proteome</keyword>
<evidence type="ECO:0000313" key="2">
    <source>
        <dbReference type="EMBL" id="MDV2477878.1"/>
    </source>
</evidence>
<feature type="transmembrane region" description="Helical" evidence="1">
    <location>
        <begin position="12"/>
        <end position="33"/>
    </location>
</feature>
<feature type="transmembrane region" description="Helical" evidence="1">
    <location>
        <begin position="185"/>
        <end position="203"/>
    </location>
</feature>
<dbReference type="EMBL" id="WBMO01000005">
    <property type="protein sequence ID" value="MDV2477878.1"/>
    <property type="molecule type" value="Genomic_DNA"/>
</dbReference>
<dbReference type="RefSeq" id="WP_378525953.1">
    <property type="nucleotide sequence ID" value="NZ_JBHWXO010000013.1"/>
</dbReference>